<dbReference type="InterPro" id="IPR036397">
    <property type="entry name" value="RNaseH_sf"/>
</dbReference>
<organism evidence="5 6">
    <name type="scientific">Tanacetum coccineum</name>
    <dbReference type="NCBI Taxonomy" id="301880"/>
    <lineage>
        <taxon>Eukaryota</taxon>
        <taxon>Viridiplantae</taxon>
        <taxon>Streptophyta</taxon>
        <taxon>Embryophyta</taxon>
        <taxon>Tracheophyta</taxon>
        <taxon>Spermatophyta</taxon>
        <taxon>Magnoliopsida</taxon>
        <taxon>eudicotyledons</taxon>
        <taxon>Gunneridae</taxon>
        <taxon>Pentapetalae</taxon>
        <taxon>asterids</taxon>
        <taxon>campanulids</taxon>
        <taxon>Asterales</taxon>
        <taxon>Asteraceae</taxon>
        <taxon>Asteroideae</taxon>
        <taxon>Anthemideae</taxon>
        <taxon>Anthemidinae</taxon>
        <taxon>Tanacetum</taxon>
    </lineage>
</organism>
<protein>
    <submittedName>
        <fullName evidence="5">Retrovirus-related pol polyprotein from transposon TNT 1-94</fullName>
    </submittedName>
</protein>
<dbReference type="InterPro" id="IPR039537">
    <property type="entry name" value="Retrotran_Ty1/copia-like"/>
</dbReference>
<dbReference type="InterPro" id="IPR025724">
    <property type="entry name" value="GAG-pre-integrase_dom"/>
</dbReference>
<evidence type="ECO:0000256" key="1">
    <source>
        <dbReference type="ARBA" id="ARBA00022670"/>
    </source>
</evidence>
<keyword evidence="6" id="KW-1185">Reference proteome</keyword>
<dbReference type="EMBL" id="BQNB010014127">
    <property type="protein sequence ID" value="GJT24335.1"/>
    <property type="molecule type" value="Genomic_DNA"/>
</dbReference>
<dbReference type="Gene3D" id="3.30.420.10">
    <property type="entry name" value="Ribonuclease H-like superfamily/Ribonuclease H"/>
    <property type="match status" value="1"/>
</dbReference>
<dbReference type="InterPro" id="IPR001584">
    <property type="entry name" value="Integrase_cat-core"/>
</dbReference>
<dbReference type="SUPFAM" id="SSF53098">
    <property type="entry name" value="Ribonuclease H-like"/>
    <property type="match status" value="1"/>
</dbReference>
<name>A0ABQ5CBP0_9ASTR</name>
<dbReference type="InterPro" id="IPR054722">
    <property type="entry name" value="PolX-like_BBD"/>
</dbReference>
<keyword evidence="3" id="KW-0378">Hydrolase</keyword>
<dbReference type="PANTHER" id="PTHR42648">
    <property type="entry name" value="TRANSPOSASE, PUTATIVE-RELATED"/>
    <property type="match status" value="1"/>
</dbReference>
<dbReference type="Pfam" id="PF07727">
    <property type="entry name" value="RVT_2"/>
    <property type="match status" value="1"/>
</dbReference>
<sequence length="555" mass="63667">MDQAILKSHVEKPEKFKGSDFRRWQQKMLFYLTPLHVSYVLTDSEPIDPYLVDGENVPTEAQMADYERAASQWNHNEYNCRNYILNALDDSLYDIYSTFATARKIWESLEKNTGLKLQSVVKQVEELQIIVHEMEVEGCTKHICNSRRMFVSYQKVNELEPMFMGNGTSLKIEGKGKVILKLTSGKDLVLSNVLHVPNITKNLISGPIPSNKGFKLVIESDKFVITKGDVYVGKGYLDEGLFKLSVVTDDNVINNNNAGTSTASVYMIDPSFLWHSRLGHVNFRSLQIMINLGMLPKCSKDKISNKFCYVYLINTKDEALNMFKTYKAEVENQLDEKIKILRSDRGGEYESNDFAEFCSTFGIVHQTTSPYTPQQNRVAERKNITLKNMINSMLITSGAPHSLWGEACLAANTKLNKIPHKKSDKSPYQLWKGKQPSYKRMKVWGCLAKVQIPLPKRIKLGPKQLIVFILVQQRIVLLIDEEIYMQQPEGFVVKGQEHKVCKLVKSLYGLKQAPKQWHENHKLLFRMLIAKEKRVICRNRTYDDDDVDTETIKTG</sequence>
<comment type="caution">
    <text evidence="5">The sequence shown here is derived from an EMBL/GenBank/DDBJ whole genome shotgun (WGS) entry which is preliminary data.</text>
</comment>
<dbReference type="PANTHER" id="PTHR42648:SF20">
    <property type="entry name" value="RNA-DIRECTED DNA POLYMERASE"/>
    <property type="match status" value="1"/>
</dbReference>
<dbReference type="Pfam" id="PF22936">
    <property type="entry name" value="Pol_BBD"/>
    <property type="match status" value="1"/>
</dbReference>
<evidence type="ECO:0000256" key="2">
    <source>
        <dbReference type="ARBA" id="ARBA00022723"/>
    </source>
</evidence>
<evidence type="ECO:0000313" key="5">
    <source>
        <dbReference type="EMBL" id="GJT24335.1"/>
    </source>
</evidence>
<feature type="domain" description="Integrase catalytic" evidence="4">
    <location>
        <begin position="266"/>
        <end position="435"/>
    </location>
</feature>
<keyword evidence="1" id="KW-0645">Protease</keyword>
<reference evidence="5" key="2">
    <citation type="submission" date="2022-01" db="EMBL/GenBank/DDBJ databases">
        <authorList>
            <person name="Yamashiro T."/>
            <person name="Shiraishi A."/>
            <person name="Satake H."/>
            <person name="Nakayama K."/>
        </authorList>
    </citation>
    <scope>NUCLEOTIDE SEQUENCE</scope>
</reference>
<dbReference type="InterPro" id="IPR013103">
    <property type="entry name" value="RVT_2"/>
</dbReference>
<dbReference type="InterPro" id="IPR012337">
    <property type="entry name" value="RNaseH-like_sf"/>
</dbReference>
<gene>
    <name evidence="5" type="ORF">Tco_0894272</name>
</gene>
<reference evidence="5" key="1">
    <citation type="journal article" date="2022" name="Int. J. Mol. Sci.">
        <title>Draft Genome of Tanacetum Coccineum: Genomic Comparison of Closely Related Tanacetum-Family Plants.</title>
        <authorList>
            <person name="Yamashiro T."/>
            <person name="Shiraishi A."/>
            <person name="Nakayama K."/>
            <person name="Satake H."/>
        </authorList>
    </citation>
    <scope>NUCLEOTIDE SEQUENCE</scope>
</reference>
<dbReference type="Proteomes" id="UP001151760">
    <property type="component" value="Unassembled WGS sequence"/>
</dbReference>
<keyword evidence="2" id="KW-0479">Metal-binding</keyword>
<accession>A0ABQ5CBP0</accession>
<evidence type="ECO:0000259" key="4">
    <source>
        <dbReference type="PROSITE" id="PS50994"/>
    </source>
</evidence>
<dbReference type="Pfam" id="PF13976">
    <property type="entry name" value="gag_pre-integrs"/>
    <property type="match status" value="1"/>
</dbReference>
<evidence type="ECO:0000313" key="6">
    <source>
        <dbReference type="Proteomes" id="UP001151760"/>
    </source>
</evidence>
<evidence type="ECO:0000256" key="3">
    <source>
        <dbReference type="ARBA" id="ARBA00022801"/>
    </source>
</evidence>
<proteinExistence type="predicted"/>
<dbReference type="PROSITE" id="PS50994">
    <property type="entry name" value="INTEGRASE"/>
    <property type="match status" value="1"/>
</dbReference>